<evidence type="ECO:0000313" key="1">
    <source>
        <dbReference type="EMBL" id="KAI4387011.1"/>
    </source>
</evidence>
<proteinExistence type="predicted"/>
<comment type="caution">
    <text evidence="1">The sequence shown here is derived from an EMBL/GenBank/DDBJ whole genome shotgun (WGS) entry which is preliminary data.</text>
</comment>
<organism evidence="1 2">
    <name type="scientific">Melastoma candidum</name>
    <dbReference type="NCBI Taxonomy" id="119954"/>
    <lineage>
        <taxon>Eukaryota</taxon>
        <taxon>Viridiplantae</taxon>
        <taxon>Streptophyta</taxon>
        <taxon>Embryophyta</taxon>
        <taxon>Tracheophyta</taxon>
        <taxon>Spermatophyta</taxon>
        <taxon>Magnoliopsida</taxon>
        <taxon>eudicotyledons</taxon>
        <taxon>Gunneridae</taxon>
        <taxon>Pentapetalae</taxon>
        <taxon>rosids</taxon>
        <taxon>malvids</taxon>
        <taxon>Myrtales</taxon>
        <taxon>Melastomataceae</taxon>
        <taxon>Melastomatoideae</taxon>
        <taxon>Melastomateae</taxon>
        <taxon>Melastoma</taxon>
    </lineage>
</organism>
<gene>
    <name evidence="1" type="ORF">MLD38_004879</name>
</gene>
<sequence length="148" mass="16218">MAPSMEEIKPKRVIWKQLDVEATNGVKIVRAQKELGAIIYSFIVPDCLSDEDGNWQAGAIATLIDSLGAGVNYLVTGILHTTVDLSISYLSTVRTQEEVEIEAKVLGPRGKLFLVMVEIRKKEDGKVVALANQWLDAVKASVTHLSKL</sequence>
<dbReference type="Proteomes" id="UP001057402">
    <property type="component" value="Chromosome 2"/>
</dbReference>
<keyword evidence="2" id="KW-1185">Reference proteome</keyword>
<name>A0ACB9S905_9MYRT</name>
<dbReference type="EMBL" id="CM042881">
    <property type="protein sequence ID" value="KAI4387011.1"/>
    <property type="molecule type" value="Genomic_DNA"/>
</dbReference>
<accession>A0ACB9S905</accession>
<protein>
    <submittedName>
        <fullName evidence="1">Uncharacterized protein</fullName>
    </submittedName>
</protein>
<reference evidence="2" key="1">
    <citation type="journal article" date="2023" name="Front. Plant Sci.">
        <title>Chromosomal-level genome assembly of Melastoma candidum provides insights into trichome evolution.</title>
        <authorList>
            <person name="Zhong Y."/>
            <person name="Wu W."/>
            <person name="Sun C."/>
            <person name="Zou P."/>
            <person name="Liu Y."/>
            <person name="Dai S."/>
            <person name="Zhou R."/>
        </authorList>
    </citation>
    <scope>NUCLEOTIDE SEQUENCE [LARGE SCALE GENOMIC DNA]</scope>
</reference>
<evidence type="ECO:0000313" key="2">
    <source>
        <dbReference type="Proteomes" id="UP001057402"/>
    </source>
</evidence>